<comment type="caution">
    <text evidence="1">The sequence shown here is derived from an EMBL/GenBank/DDBJ whole genome shotgun (WGS) entry which is preliminary data.</text>
</comment>
<dbReference type="Proteomes" id="UP001060085">
    <property type="component" value="Linkage Group LG08"/>
</dbReference>
<proteinExistence type="predicted"/>
<gene>
    <name evidence="1" type="ORF">M9H77_36974</name>
</gene>
<protein>
    <submittedName>
        <fullName evidence="1">Uncharacterized protein</fullName>
    </submittedName>
</protein>
<evidence type="ECO:0000313" key="2">
    <source>
        <dbReference type="Proteomes" id="UP001060085"/>
    </source>
</evidence>
<dbReference type="EMBL" id="CM044708">
    <property type="protein sequence ID" value="KAI5650969.1"/>
    <property type="molecule type" value="Genomic_DNA"/>
</dbReference>
<keyword evidence="2" id="KW-1185">Reference proteome</keyword>
<evidence type="ECO:0000313" key="1">
    <source>
        <dbReference type="EMBL" id="KAI5650969.1"/>
    </source>
</evidence>
<accession>A0ACB9ZV77</accession>
<organism evidence="1 2">
    <name type="scientific">Catharanthus roseus</name>
    <name type="common">Madagascar periwinkle</name>
    <name type="synonym">Vinca rosea</name>
    <dbReference type="NCBI Taxonomy" id="4058"/>
    <lineage>
        <taxon>Eukaryota</taxon>
        <taxon>Viridiplantae</taxon>
        <taxon>Streptophyta</taxon>
        <taxon>Embryophyta</taxon>
        <taxon>Tracheophyta</taxon>
        <taxon>Spermatophyta</taxon>
        <taxon>Magnoliopsida</taxon>
        <taxon>eudicotyledons</taxon>
        <taxon>Gunneridae</taxon>
        <taxon>Pentapetalae</taxon>
        <taxon>asterids</taxon>
        <taxon>lamiids</taxon>
        <taxon>Gentianales</taxon>
        <taxon>Apocynaceae</taxon>
        <taxon>Rauvolfioideae</taxon>
        <taxon>Vinceae</taxon>
        <taxon>Catharanthinae</taxon>
        <taxon>Catharanthus</taxon>
    </lineage>
</organism>
<reference evidence="2" key="1">
    <citation type="journal article" date="2023" name="Nat. Plants">
        <title>Single-cell RNA sequencing provides a high-resolution roadmap for understanding the multicellular compartmentation of specialized metabolism.</title>
        <authorList>
            <person name="Sun S."/>
            <person name="Shen X."/>
            <person name="Li Y."/>
            <person name="Li Y."/>
            <person name="Wang S."/>
            <person name="Li R."/>
            <person name="Zhang H."/>
            <person name="Shen G."/>
            <person name="Guo B."/>
            <person name="Wei J."/>
            <person name="Xu J."/>
            <person name="St-Pierre B."/>
            <person name="Chen S."/>
            <person name="Sun C."/>
        </authorList>
    </citation>
    <scope>NUCLEOTIDE SEQUENCE [LARGE SCALE GENOMIC DNA]</scope>
</reference>
<name>A0ACB9ZV77_CATRO</name>
<sequence>MASLAQQFGGLKCPPLSTTRISKKPNDFNGNFFNFNNTKQKNQQPSRVIVGAATTGSVAITNSQLRERLKLKEMFEEAYERCRTAPMEGVAFTMDDFHTALEKYDFNSEIGTKVKGTVFSVDANGALVDITAKSSAYLPLREASIYSIKHVEEAGIVPGLREEFVVIGENDADDSLILSLRSIQYDLAWERCRQLQAEDVVVKGKVVGANKGGVVAVVEGLRGFVPFSQVSTKSSAEDLLDKEIPLKFVEVDEEQSRLVLSNRKAMADSQAQLGIGSVVTGTVQSLKPYGAFIDIGGINGLLHVSQISHDRVSDIATVLQPGDTLKVMILSHDRERGRVSLSTKKLEPTPGDMIRNPKLVFEKAEEMAQTFRQRIAQAEAMARADMLRFQPESGLTLSSDGILGPLTSDLPAEGLDLSDVPLAED</sequence>